<dbReference type="AlphaFoldDB" id="A0A8C5B619"/>
<dbReference type="GO" id="GO:0005509">
    <property type="term" value="F:calcium ion binding"/>
    <property type="evidence" value="ECO:0007669"/>
    <property type="project" value="TreeGrafter"/>
</dbReference>
<dbReference type="PROSITE" id="PS50004">
    <property type="entry name" value="C2"/>
    <property type="match status" value="1"/>
</dbReference>
<evidence type="ECO:0000259" key="4">
    <source>
        <dbReference type="PROSITE" id="PS50004"/>
    </source>
</evidence>
<dbReference type="GO" id="GO:0001786">
    <property type="term" value="F:phosphatidylserine binding"/>
    <property type="evidence" value="ECO:0007669"/>
    <property type="project" value="TreeGrafter"/>
</dbReference>
<accession>A0A8C5B619</accession>
<reference evidence="5" key="2">
    <citation type="submission" date="2025-09" db="UniProtKB">
        <authorList>
            <consortium name="Ensembl"/>
        </authorList>
    </citation>
    <scope>IDENTIFICATION</scope>
</reference>
<reference evidence="5" key="1">
    <citation type="submission" date="2025-08" db="UniProtKB">
        <authorList>
            <consortium name="Ensembl"/>
        </authorList>
    </citation>
    <scope>IDENTIFICATION</scope>
</reference>
<dbReference type="RefSeq" id="XP_030233713.1">
    <property type="nucleotide sequence ID" value="XM_030377853.1"/>
</dbReference>
<evidence type="ECO:0000256" key="1">
    <source>
        <dbReference type="ARBA" id="ARBA00006996"/>
    </source>
</evidence>
<feature type="compositionally biased region" description="Low complexity" evidence="2">
    <location>
        <begin position="111"/>
        <end position="125"/>
    </location>
</feature>
<comment type="similarity">
    <text evidence="1">Belongs to the synaptotagmin family.</text>
</comment>
<evidence type="ECO:0000313" key="5">
    <source>
        <dbReference type="Ensembl" id="ENSGMOP00000042451.1"/>
    </source>
</evidence>
<name>A0A8C5B619_GADMO</name>
<dbReference type="OMA" id="HWKEMCN"/>
<dbReference type="Ensembl" id="ENSGMOT00000065393.1">
    <property type="protein sequence ID" value="ENSGMOP00000042451.1"/>
    <property type="gene ID" value="ENSGMOG00000033889.1"/>
</dbReference>
<evidence type="ECO:0000256" key="2">
    <source>
        <dbReference type="SAM" id="MobiDB-lite"/>
    </source>
</evidence>
<feature type="domain" description="C2" evidence="4">
    <location>
        <begin position="344"/>
        <end position="479"/>
    </location>
</feature>
<keyword evidence="3" id="KW-0812">Transmembrane</keyword>
<dbReference type="GeneID" id="115559148"/>
<dbReference type="GO" id="GO:0006906">
    <property type="term" value="P:vesicle fusion"/>
    <property type="evidence" value="ECO:0007669"/>
    <property type="project" value="TreeGrafter"/>
</dbReference>
<keyword evidence="3" id="KW-0472">Membrane</keyword>
<dbReference type="SUPFAM" id="SSF49562">
    <property type="entry name" value="C2 domain (Calcium/lipid-binding domain, CaLB)"/>
    <property type="match status" value="2"/>
</dbReference>
<dbReference type="Pfam" id="PF00168">
    <property type="entry name" value="C2"/>
    <property type="match status" value="1"/>
</dbReference>
<dbReference type="GO" id="GO:0005544">
    <property type="term" value="F:calcium-dependent phospholipid binding"/>
    <property type="evidence" value="ECO:0007669"/>
    <property type="project" value="TreeGrafter"/>
</dbReference>
<protein>
    <submittedName>
        <fullName evidence="5">Synaptotagmin-5-like</fullName>
    </submittedName>
</protein>
<dbReference type="Proteomes" id="UP000694546">
    <property type="component" value="Chromosome 14"/>
</dbReference>
<dbReference type="GO" id="GO:0030276">
    <property type="term" value="F:clathrin binding"/>
    <property type="evidence" value="ECO:0007669"/>
    <property type="project" value="TreeGrafter"/>
</dbReference>
<feature type="transmembrane region" description="Helical" evidence="3">
    <location>
        <begin position="12"/>
        <end position="33"/>
    </location>
</feature>
<evidence type="ECO:0000256" key="3">
    <source>
        <dbReference type="SAM" id="Phobius"/>
    </source>
</evidence>
<dbReference type="SMART" id="SM00239">
    <property type="entry name" value="C2"/>
    <property type="match status" value="1"/>
</dbReference>
<dbReference type="GO" id="GO:0000149">
    <property type="term" value="F:SNARE binding"/>
    <property type="evidence" value="ECO:0007669"/>
    <property type="project" value="TreeGrafter"/>
</dbReference>
<evidence type="ECO:0000313" key="6">
    <source>
        <dbReference type="Proteomes" id="UP000694546"/>
    </source>
</evidence>
<dbReference type="Gene3D" id="2.60.40.150">
    <property type="entry name" value="C2 domain"/>
    <property type="match status" value="1"/>
</dbReference>
<dbReference type="GO" id="GO:0048791">
    <property type="term" value="P:calcium ion-regulated exocytosis of neurotransmitter"/>
    <property type="evidence" value="ECO:0007669"/>
    <property type="project" value="TreeGrafter"/>
</dbReference>
<gene>
    <name evidence="5" type="primary">LOC115559148</name>
</gene>
<proteinExistence type="inferred from homology"/>
<keyword evidence="6" id="KW-1185">Reference proteome</keyword>
<dbReference type="InterPro" id="IPR000008">
    <property type="entry name" value="C2_dom"/>
</dbReference>
<feature type="region of interest" description="Disordered" evidence="2">
    <location>
        <begin position="224"/>
        <end position="251"/>
    </location>
</feature>
<dbReference type="GO" id="GO:0005886">
    <property type="term" value="C:plasma membrane"/>
    <property type="evidence" value="ECO:0007669"/>
    <property type="project" value="TreeGrafter"/>
</dbReference>
<dbReference type="GO" id="GO:0030424">
    <property type="term" value="C:axon"/>
    <property type="evidence" value="ECO:0007669"/>
    <property type="project" value="TreeGrafter"/>
</dbReference>
<organism evidence="5 6">
    <name type="scientific">Gadus morhua</name>
    <name type="common">Atlantic cod</name>
    <dbReference type="NCBI Taxonomy" id="8049"/>
    <lineage>
        <taxon>Eukaryota</taxon>
        <taxon>Metazoa</taxon>
        <taxon>Chordata</taxon>
        <taxon>Craniata</taxon>
        <taxon>Vertebrata</taxon>
        <taxon>Euteleostomi</taxon>
        <taxon>Actinopterygii</taxon>
        <taxon>Neopterygii</taxon>
        <taxon>Teleostei</taxon>
        <taxon>Neoteleostei</taxon>
        <taxon>Acanthomorphata</taxon>
        <taxon>Zeiogadaria</taxon>
        <taxon>Gadariae</taxon>
        <taxon>Gadiformes</taxon>
        <taxon>Gadoidei</taxon>
        <taxon>Gadidae</taxon>
        <taxon>Gadus</taxon>
    </lineage>
</organism>
<keyword evidence="3" id="KW-1133">Transmembrane helix</keyword>
<dbReference type="GO" id="GO:0070382">
    <property type="term" value="C:exocytic vesicle"/>
    <property type="evidence" value="ECO:0007669"/>
    <property type="project" value="TreeGrafter"/>
</dbReference>
<dbReference type="InterPro" id="IPR035892">
    <property type="entry name" value="C2_domain_sf"/>
</dbReference>
<dbReference type="GeneTree" id="ENSGT00930000151452"/>
<feature type="region of interest" description="Disordered" evidence="2">
    <location>
        <begin position="83"/>
        <end position="133"/>
    </location>
</feature>
<sequence length="488" mass="52855">MTQYTLSVQLQVLLAVGLAVFCWLLVLSCVLCWRRRRRGRISARDKEAGAPVIRSPSPCTLPVKQQYEELEGEVLELPPLGFGPSPGEDRLCSLPPDTGGGRSPEPRPPLRRLSSPAVPCAPRAAAPRRGRASLPSLPKLNLVSRTRRAMDRRSTVSADSFLSYGEASAMTPAGSSCPQYGSGAAATPPSKPPTLLHFSVTFSPARGTLAVSIGGLTGAAPRRRHGVSVRVSLPPLRPSPQHAPSRRRSLSPELHDQSFLLQVGSLEELRACTLTLAVHARDFSGLREAVVGRVEMPCTEMDWEPDTTSSYVRELSPAKSKLKKSLSSQDSLARRRGSAVPGRALGQLFILLQYQALAQRLKVMVRKAESLVKLTRMPGAPDHYVVINLRQDGKVIASKETKGTAGSNPVWNAPFLFDLPAGDISELPLLLEFAVMQGRLYTKSSVLGSVLIGCSAPEAGQGHWKEMCRRGQLETARWHTVQPDGLKA</sequence>
<dbReference type="GO" id="GO:0098793">
    <property type="term" value="C:presynapse"/>
    <property type="evidence" value="ECO:0007669"/>
    <property type="project" value="GOC"/>
</dbReference>
<dbReference type="PANTHER" id="PTHR10024">
    <property type="entry name" value="SYNAPTOTAGMIN"/>
    <property type="match status" value="1"/>
</dbReference>
<dbReference type="PANTHER" id="PTHR10024:SF351">
    <property type="entry name" value="SYNAPTOTAGMIN-4-LIKE"/>
    <property type="match status" value="1"/>
</dbReference>